<evidence type="ECO:0000256" key="3">
    <source>
        <dbReference type="SAM" id="MobiDB-lite"/>
    </source>
</evidence>
<dbReference type="InterPro" id="IPR036563">
    <property type="entry name" value="MoaE_sf"/>
</dbReference>
<dbReference type="SMART" id="SM00717">
    <property type="entry name" value="SANT"/>
    <property type="match status" value="2"/>
</dbReference>
<evidence type="ECO:0000256" key="2">
    <source>
        <dbReference type="ARBA" id="ARBA00023125"/>
    </source>
</evidence>
<dbReference type="Pfam" id="PF02391">
    <property type="entry name" value="MoaE"/>
    <property type="match status" value="1"/>
</dbReference>
<keyword evidence="7" id="KW-1185">Reference proteome</keyword>
<dbReference type="PANTHER" id="PTHR45614">
    <property type="entry name" value="MYB PROTEIN-RELATED"/>
    <property type="match status" value="1"/>
</dbReference>
<feature type="domain" description="HTH myb-type" evidence="5">
    <location>
        <begin position="615"/>
        <end position="665"/>
    </location>
</feature>
<evidence type="ECO:0000313" key="7">
    <source>
        <dbReference type="Proteomes" id="UP000077202"/>
    </source>
</evidence>
<dbReference type="PANTHER" id="PTHR45614:SF218">
    <property type="entry name" value="TRANSCRIPTION FACTOR MYB119-RELATED"/>
    <property type="match status" value="1"/>
</dbReference>
<feature type="domain" description="HTH myb-type" evidence="5">
    <location>
        <begin position="559"/>
        <end position="614"/>
    </location>
</feature>
<dbReference type="SUPFAM" id="SSF54690">
    <property type="entry name" value="Molybdopterin synthase subunit MoaE"/>
    <property type="match status" value="1"/>
</dbReference>
<dbReference type="InterPro" id="IPR050560">
    <property type="entry name" value="MYB_TF"/>
</dbReference>
<feature type="region of interest" description="Disordered" evidence="3">
    <location>
        <begin position="885"/>
        <end position="905"/>
    </location>
</feature>
<feature type="region of interest" description="Disordered" evidence="3">
    <location>
        <begin position="458"/>
        <end position="502"/>
    </location>
</feature>
<evidence type="ECO:0000259" key="4">
    <source>
        <dbReference type="PROSITE" id="PS50090"/>
    </source>
</evidence>
<dbReference type="CDD" id="cd00167">
    <property type="entry name" value="SANT"/>
    <property type="match status" value="2"/>
</dbReference>
<feature type="region of interest" description="Disordered" evidence="3">
    <location>
        <begin position="539"/>
        <end position="564"/>
    </location>
</feature>
<organism evidence="6 7">
    <name type="scientific">Marchantia polymorpha subsp. ruderalis</name>
    <dbReference type="NCBI Taxonomy" id="1480154"/>
    <lineage>
        <taxon>Eukaryota</taxon>
        <taxon>Viridiplantae</taxon>
        <taxon>Streptophyta</taxon>
        <taxon>Embryophyta</taxon>
        <taxon>Marchantiophyta</taxon>
        <taxon>Marchantiopsida</taxon>
        <taxon>Marchantiidae</taxon>
        <taxon>Marchantiales</taxon>
        <taxon>Marchantiaceae</taxon>
        <taxon>Marchantia</taxon>
    </lineage>
</organism>
<evidence type="ECO:0000256" key="1">
    <source>
        <dbReference type="ARBA" id="ARBA00022737"/>
    </source>
</evidence>
<dbReference type="SUPFAM" id="SSF46689">
    <property type="entry name" value="Homeodomain-like"/>
    <property type="match status" value="1"/>
</dbReference>
<dbReference type="GO" id="GO:0000981">
    <property type="term" value="F:DNA-binding transcription factor activity, RNA polymerase II-specific"/>
    <property type="evidence" value="ECO:0007669"/>
    <property type="project" value="TreeGrafter"/>
</dbReference>
<dbReference type="Gene3D" id="3.90.1170.40">
    <property type="entry name" value="Molybdopterin biosynthesis MoaE subunit"/>
    <property type="match status" value="1"/>
</dbReference>
<dbReference type="GO" id="GO:0006777">
    <property type="term" value="P:Mo-molybdopterin cofactor biosynthetic process"/>
    <property type="evidence" value="ECO:0007669"/>
    <property type="project" value="InterPro"/>
</dbReference>
<reference evidence="6" key="1">
    <citation type="submission" date="2016-03" db="EMBL/GenBank/DDBJ databases">
        <title>Mechanisms controlling the formation of the plant cell surface in tip-growing cells are functionally conserved among land plants.</title>
        <authorList>
            <person name="Honkanen S."/>
            <person name="Jones V.A."/>
            <person name="Morieri G."/>
            <person name="Champion C."/>
            <person name="Hetherington A.J."/>
            <person name="Kelly S."/>
            <person name="Saint-Marcoux D."/>
            <person name="Proust H."/>
            <person name="Prescott H."/>
            <person name="Dolan L."/>
        </authorList>
    </citation>
    <scope>NUCLEOTIDE SEQUENCE [LARGE SCALE GENOMIC DNA]</scope>
    <source>
        <tissue evidence="6">Whole gametophyte</tissue>
    </source>
</reference>
<keyword evidence="1" id="KW-0677">Repeat</keyword>
<dbReference type="InterPro" id="IPR009057">
    <property type="entry name" value="Homeodomain-like_sf"/>
</dbReference>
<feature type="region of interest" description="Disordered" evidence="3">
    <location>
        <begin position="1111"/>
        <end position="1130"/>
    </location>
</feature>
<comment type="caution">
    <text evidence="6">The sequence shown here is derived from an EMBL/GenBank/DDBJ whole genome shotgun (WGS) entry which is preliminary data.</text>
</comment>
<keyword evidence="2" id="KW-0238">DNA-binding</keyword>
<feature type="region of interest" description="Disordered" evidence="3">
    <location>
        <begin position="234"/>
        <end position="255"/>
    </location>
</feature>
<dbReference type="GO" id="GO:0005634">
    <property type="term" value="C:nucleus"/>
    <property type="evidence" value="ECO:0007669"/>
    <property type="project" value="TreeGrafter"/>
</dbReference>
<dbReference type="InterPro" id="IPR003448">
    <property type="entry name" value="Mopterin_biosynth_MoaE"/>
</dbReference>
<dbReference type="EMBL" id="LVLJ01000183">
    <property type="protein sequence ID" value="OAE35350.1"/>
    <property type="molecule type" value="Genomic_DNA"/>
</dbReference>
<dbReference type="Gene3D" id="1.10.10.60">
    <property type="entry name" value="Homeodomain-like"/>
    <property type="match status" value="2"/>
</dbReference>
<dbReference type="FunFam" id="1.10.10.60:FF:000010">
    <property type="entry name" value="Transcriptional activator Myb isoform A"/>
    <property type="match status" value="1"/>
</dbReference>
<dbReference type="InterPro" id="IPR017930">
    <property type="entry name" value="Myb_dom"/>
</dbReference>
<name>A0A176WQF4_MARPO</name>
<feature type="compositionally biased region" description="Basic and acidic residues" evidence="3">
    <location>
        <begin position="465"/>
        <end position="489"/>
    </location>
</feature>
<dbReference type="Pfam" id="PF13921">
    <property type="entry name" value="Myb_DNA-bind_6"/>
    <property type="match status" value="1"/>
</dbReference>
<dbReference type="GO" id="GO:0000978">
    <property type="term" value="F:RNA polymerase II cis-regulatory region sequence-specific DNA binding"/>
    <property type="evidence" value="ECO:0007669"/>
    <property type="project" value="TreeGrafter"/>
</dbReference>
<evidence type="ECO:0000259" key="5">
    <source>
        <dbReference type="PROSITE" id="PS51294"/>
    </source>
</evidence>
<feature type="compositionally biased region" description="Basic residues" evidence="3">
    <location>
        <begin position="547"/>
        <end position="557"/>
    </location>
</feature>
<sequence length="1325" mass="146015">MTGGKNSLIELDTLGLGYALGHLLYCPSTEVLPTCLETQSGVNLSGSSEVSHSESGFERQSTLFHEEASNPQHPISLQNFQRRLSLTANFSSDYRDLHGERKSVFEIYRTVKGPRRGRKRDKCTFEQKFKLASDWQSPGIDKAETHFPSLVAEMDSEWGSELTKEGETQPVAKNPVELQPIEVASWWCEKRAKTNKHMDYQSNFGLHQAEWPNGEGSLKRPLVWKNLPEKKALSAEGASEAYKQSTTLGLDGRDSRNLDPALNTLEIVSRNKDGPNEGQAFASICSRAVEASPSTHFQTTDHDINNSSIGSLSLGTVDCQEGTQDLNGYWKHLQERRHLNSVERIERLPEFENSQSSCGKEANIDGNTSQLQQLMGIQEENSLRCLDMGAGEASDRTNCVEAPGKDDIRRLSADYGDGFDAGESWSQGVCVGPGDCYLLTSVHKAQLLDLQLEENQRYRQQQSSERSRESLSLDNDARLDCGQSNKRDAEEDGSSPGGFGGLVTQRQNYFADECSLEMQRTSGEQLTAREAYEKALNEQHDDMPGKRMFKRSSKGGPRRPNIIKGQWTPEEDRYLMELVERHGHQRWSLIATYLKGRIGKQCRERWHNHLRPDIKRDGWNTEEEEALVSAHNKLGNRWADIAKMIPGRTENAIKNHWNATMRRKDLRRKHRKAVDGSTDGLEVVPRCTVLRDYQQKVIQFTEQKGSSATPENGRDRLRSLEEAHARTPDLDSPQVTCDSTAGWSYDRSVGSNQLEDNSYQQLETRTNPDMSPAEVDQLLQMIWAQDQGEEGVQFATSLNPQGNLVLQANTFGPFGAFHGPFTLQTRVSVWGQGTGSGSYSSPQVTVWGGGWGGSSMYDSGTTQATGGAAGAEMWDGVTSTFPPAGYVASSSPSSKPLKPDSQHGESCPPALTPCGCCNEANFHSIPQDLQSLNITRAHFVSCSETGRDGHSMPYPLEAEQSSTCKGSIMEAPAVLEANSKATAGESNPLTAQPFQIENLLPSPLNDVPGAHACFQRSSLSLDYSQNFAGAQSQSTACISELLAHEKVLESLANYNLSVAAENTKMIHGHQLQQPSSTTLQEGISVEFNTCQALPLDAFSTSAAELINVQSVPPYQPAPSGDYDKSESRSNDATHVLNHSGAVMDMCFLHENITSRGNSNSNAGPPFSMVSQEDWMRSNFVEHAAGEQAKGGVVSQYGEDLVEFTPIPVDLGYYVRKVRSDFAQEVGSYACKVPHVRDGARISGIDYGQHPSAVSEAKLKDVCRQMRCRWQLESIALVQRVGFVAAGETNMAVAVSSCDSSESFNAVQYAIRRLKSESIVPNLHVM</sequence>
<dbReference type="Proteomes" id="UP000077202">
    <property type="component" value="Unassembled WGS sequence"/>
</dbReference>
<accession>A0A176WQF4</accession>
<dbReference type="PROSITE" id="PS51294">
    <property type="entry name" value="HTH_MYB"/>
    <property type="match status" value="2"/>
</dbReference>
<dbReference type="PROSITE" id="PS50090">
    <property type="entry name" value="MYB_LIKE"/>
    <property type="match status" value="2"/>
</dbReference>
<dbReference type="InterPro" id="IPR001005">
    <property type="entry name" value="SANT/Myb"/>
</dbReference>
<evidence type="ECO:0000313" key="6">
    <source>
        <dbReference type="EMBL" id="OAE35350.1"/>
    </source>
</evidence>
<protein>
    <submittedName>
        <fullName evidence="6">Uncharacterized protein</fullName>
    </submittedName>
</protein>
<gene>
    <name evidence="6" type="ORF">AXG93_3546s1080</name>
</gene>
<feature type="compositionally biased region" description="Basic and acidic residues" evidence="3">
    <location>
        <begin position="1121"/>
        <end position="1130"/>
    </location>
</feature>
<proteinExistence type="predicted"/>
<feature type="domain" description="Myb-like" evidence="4">
    <location>
        <begin position="611"/>
        <end position="661"/>
    </location>
</feature>
<feature type="domain" description="Myb-like" evidence="4">
    <location>
        <begin position="559"/>
        <end position="610"/>
    </location>
</feature>